<evidence type="ECO:0000313" key="3">
    <source>
        <dbReference type="Proteomes" id="UP000268162"/>
    </source>
</evidence>
<name>A0A4P9ZVD2_9FUNG</name>
<feature type="compositionally biased region" description="Acidic residues" evidence="1">
    <location>
        <begin position="493"/>
        <end position="509"/>
    </location>
</feature>
<organism evidence="2 3">
    <name type="scientific">Dimargaris cristalligena</name>
    <dbReference type="NCBI Taxonomy" id="215637"/>
    <lineage>
        <taxon>Eukaryota</taxon>
        <taxon>Fungi</taxon>
        <taxon>Fungi incertae sedis</taxon>
        <taxon>Zoopagomycota</taxon>
        <taxon>Kickxellomycotina</taxon>
        <taxon>Dimargaritomycetes</taxon>
        <taxon>Dimargaritales</taxon>
        <taxon>Dimargaritaceae</taxon>
        <taxon>Dimargaris</taxon>
    </lineage>
</organism>
<feature type="region of interest" description="Disordered" evidence="1">
    <location>
        <begin position="129"/>
        <end position="210"/>
    </location>
</feature>
<reference evidence="3" key="1">
    <citation type="journal article" date="2018" name="Nat. Microbiol.">
        <title>Leveraging single-cell genomics to expand the fungal tree of life.</title>
        <authorList>
            <person name="Ahrendt S.R."/>
            <person name="Quandt C.A."/>
            <person name="Ciobanu D."/>
            <person name="Clum A."/>
            <person name="Salamov A."/>
            <person name="Andreopoulos B."/>
            <person name="Cheng J.F."/>
            <person name="Woyke T."/>
            <person name="Pelin A."/>
            <person name="Henrissat B."/>
            <person name="Reynolds N.K."/>
            <person name="Benny G.L."/>
            <person name="Smith M.E."/>
            <person name="James T.Y."/>
            <person name="Grigoriev I.V."/>
        </authorList>
    </citation>
    <scope>NUCLEOTIDE SEQUENCE [LARGE SCALE GENOMIC DNA]</scope>
    <source>
        <strain evidence="3">RSA 468</strain>
    </source>
</reference>
<feature type="compositionally biased region" description="Low complexity" evidence="1">
    <location>
        <begin position="190"/>
        <end position="207"/>
    </location>
</feature>
<evidence type="ECO:0000313" key="2">
    <source>
        <dbReference type="EMBL" id="RKP36580.1"/>
    </source>
</evidence>
<sequence>MAQSAPTREVHGMASESPIDLDSLETLNRSELQQLCKELGIKSGRRKNRDIIDTIRKSINEDTHHHSLEFESPTRYPRRSSMLVAAHLSSQPSPLSSSAHYSPSLRSAVSAGRSEVTDPETPKIAQVIARPGSARPLDFPPSSVPSASPGRHASSPSVSPPRILISSPTGSESESSRQEPVNRRTNPISTTTTATNTNTNTNTAIATDSASPTLPHSLLWEEFQASKSILNASANYIHPDDVYEGTGDYDPADDAIPWLIQNGFLHCVRVLRHENLYSFTGLKLVTFEMLRDIGFTLGTALRLLRALKELFPGEVQGAPSGINFTNLNLIDSLVDYRLNELLDGPTGEYPPFNPSPAFPMYSYNQPQKPVPITEGLVNRNKRIWEHATEDHTPNEATVQPVVPIEDRWSPLETEVQAETVHSLPNGGTAVLESSRSDQTDVPTRVFETTGPNSHYNNGTSRIRATATVGTTRRDLDIESAPTVKQAISTHSESEDDRDPSPDPDPDPYPEPEPVYGTVQPTINTTSATQNAQIGELHSPPAKRARPNPPAFLEQLEHQVEVPATPSFRSIKQRSRTQRSVHRLTQLFDSIASTSSPMFTFSPSVTHTLTPLGRTLATPLGYHRPPYRRLWPGNSTIRAERVRLPESVPSLRTAATTTTATLAPVPAATTATTTIAIPDTPRSRTSRKRSHSRTHTRYPPYQTPTSKFRPLMARSQSSEIMTQQSTVPETPSLHVPAGTPAELVFNGSGRPRPDIPPTFTLPSVPVSANATPIQQPPPPPPHTTTAAIAPDSGESSVRDWKKFLQPRRSMGASNSGA</sequence>
<feature type="compositionally biased region" description="Basic residues" evidence="1">
    <location>
        <begin position="683"/>
        <end position="695"/>
    </location>
</feature>
<gene>
    <name evidence="2" type="ORF">BJ085DRAFT_27516</name>
</gene>
<feature type="region of interest" description="Disordered" evidence="1">
    <location>
        <begin position="674"/>
        <end position="797"/>
    </location>
</feature>
<keyword evidence="3" id="KW-1185">Reference proteome</keyword>
<accession>A0A4P9ZVD2</accession>
<feature type="compositionally biased region" description="Polar residues" evidence="1">
    <location>
        <begin position="713"/>
        <end position="728"/>
    </location>
</feature>
<evidence type="ECO:0008006" key="4">
    <source>
        <dbReference type="Google" id="ProtNLM"/>
    </source>
</evidence>
<protein>
    <recommendedName>
        <fullName evidence="4">SAP domain-containing protein</fullName>
    </recommendedName>
</protein>
<proteinExistence type="predicted"/>
<feature type="region of interest" description="Disordered" evidence="1">
    <location>
        <begin position="1"/>
        <end position="21"/>
    </location>
</feature>
<evidence type="ECO:0000256" key="1">
    <source>
        <dbReference type="SAM" id="MobiDB-lite"/>
    </source>
</evidence>
<feature type="region of interest" description="Disordered" evidence="1">
    <location>
        <begin position="446"/>
        <end position="520"/>
    </location>
</feature>
<feature type="compositionally biased region" description="Polar residues" evidence="1">
    <location>
        <begin position="449"/>
        <end position="470"/>
    </location>
</feature>
<dbReference type="Proteomes" id="UP000268162">
    <property type="component" value="Unassembled WGS sequence"/>
</dbReference>
<dbReference type="AlphaFoldDB" id="A0A4P9ZVD2"/>
<dbReference type="EMBL" id="ML002629">
    <property type="protein sequence ID" value="RKP36580.1"/>
    <property type="molecule type" value="Genomic_DNA"/>
</dbReference>